<dbReference type="Pfam" id="PF03401">
    <property type="entry name" value="TctC"/>
    <property type="match status" value="1"/>
</dbReference>
<dbReference type="AlphaFoldDB" id="A0A2M8VZM9"/>
<dbReference type="CDD" id="cd13578">
    <property type="entry name" value="PBP2_Bug27"/>
    <property type="match status" value="1"/>
</dbReference>
<comment type="similarity">
    <text evidence="1">Belongs to the UPF0065 (bug) family.</text>
</comment>
<proteinExistence type="inferred from homology"/>
<evidence type="ECO:0000256" key="2">
    <source>
        <dbReference type="SAM" id="SignalP"/>
    </source>
</evidence>
<reference evidence="3 4" key="1">
    <citation type="submission" date="2017-11" db="EMBL/GenBank/DDBJ databases">
        <title>Genomic Encyclopedia of Type Strains, Phase III (KMG-III): the genomes of soil and plant-associated and newly described type strains.</title>
        <authorList>
            <person name="Whitman W."/>
        </authorList>
    </citation>
    <scope>NUCLEOTIDE SEQUENCE [LARGE SCALE GENOMIC DNA]</scope>
    <source>
        <strain evidence="3 4">UB-Domo-W1</strain>
    </source>
</reference>
<dbReference type="OrthoDB" id="8678477at2"/>
<name>A0A2M8VZM9_9BURK</name>
<dbReference type="InterPro" id="IPR005064">
    <property type="entry name" value="BUG"/>
</dbReference>
<comment type="caution">
    <text evidence="3">The sequence shown here is derived from an EMBL/GenBank/DDBJ whole genome shotgun (WGS) entry which is preliminary data.</text>
</comment>
<dbReference type="InterPro" id="IPR042100">
    <property type="entry name" value="Bug_dom1"/>
</dbReference>
<keyword evidence="2" id="KW-0732">Signal</keyword>
<dbReference type="Gene3D" id="3.40.190.10">
    <property type="entry name" value="Periplasmic binding protein-like II"/>
    <property type="match status" value="1"/>
</dbReference>
<keyword evidence="3" id="KW-0675">Receptor</keyword>
<dbReference type="Proteomes" id="UP000229366">
    <property type="component" value="Unassembled WGS sequence"/>
</dbReference>
<evidence type="ECO:0000313" key="3">
    <source>
        <dbReference type="EMBL" id="PJI83308.1"/>
    </source>
</evidence>
<dbReference type="SUPFAM" id="SSF53850">
    <property type="entry name" value="Periplasmic binding protein-like II"/>
    <property type="match status" value="1"/>
</dbReference>
<dbReference type="PIRSF" id="PIRSF017082">
    <property type="entry name" value="YflP"/>
    <property type="match status" value="1"/>
</dbReference>
<feature type="signal peptide" evidence="2">
    <location>
        <begin position="1"/>
        <end position="24"/>
    </location>
</feature>
<dbReference type="PANTHER" id="PTHR42928:SF5">
    <property type="entry name" value="BLR1237 PROTEIN"/>
    <property type="match status" value="1"/>
</dbReference>
<dbReference type="RefSeq" id="WP_100379023.1">
    <property type="nucleotide sequence ID" value="NZ_CBCSBW010000001.1"/>
</dbReference>
<evidence type="ECO:0000256" key="1">
    <source>
        <dbReference type="ARBA" id="ARBA00006987"/>
    </source>
</evidence>
<organism evidence="3 4">
    <name type="scientific">Polynucleobacter brandtiae</name>
    <dbReference type="NCBI Taxonomy" id="1938816"/>
    <lineage>
        <taxon>Bacteria</taxon>
        <taxon>Pseudomonadati</taxon>
        <taxon>Pseudomonadota</taxon>
        <taxon>Betaproteobacteria</taxon>
        <taxon>Burkholderiales</taxon>
        <taxon>Burkholderiaceae</taxon>
        <taxon>Polynucleobacter</taxon>
    </lineage>
</organism>
<dbReference type="Gene3D" id="3.40.190.150">
    <property type="entry name" value="Bordetella uptake gene, domain 1"/>
    <property type="match status" value="1"/>
</dbReference>
<accession>A0A2M8VZM9</accession>
<sequence length="325" mass="34462">MKKNTLLCGLALALYLFSYHLAFAQTDQYPNRQIKIVSPFATGGIADGFSRIIAQGLSEAFGQPVIVENKTGGGGNIGADFVAKSPADGYTLIMGSIGTHAVNPYLVKNMPYNPLKDFVPVAFVLDAEGLLAVNPSLPVKSVGELIAYLKANPGKVSYGSGGIGTASNLAGEVFKLAAKVDMTHIPYKGNALAITDLIGGQTQLMFATMPTILPYVKSDKLRGLAVTGASRDASMPDLPTISETLPGFDVKNWIGLFAPAGTPPSIVRKLHAEVGKIMQQPAVQKKLESEGAKYYAMTPEAFGVFQNKESVRWGKIIKSAGIQPE</sequence>
<dbReference type="PANTHER" id="PTHR42928">
    <property type="entry name" value="TRICARBOXYLATE-BINDING PROTEIN"/>
    <property type="match status" value="1"/>
</dbReference>
<dbReference type="EMBL" id="PGTX01000001">
    <property type="protein sequence ID" value="PJI83308.1"/>
    <property type="molecule type" value="Genomic_DNA"/>
</dbReference>
<gene>
    <name evidence="3" type="ORF">B0G85_0705</name>
</gene>
<evidence type="ECO:0000313" key="4">
    <source>
        <dbReference type="Proteomes" id="UP000229366"/>
    </source>
</evidence>
<protein>
    <submittedName>
        <fullName evidence="3">Tripartite-type tricarboxylate transporter receptor subunit TctC</fullName>
    </submittedName>
</protein>
<feature type="chain" id="PRO_5015006363" evidence="2">
    <location>
        <begin position="25"/>
        <end position="325"/>
    </location>
</feature>
<keyword evidence="4" id="KW-1185">Reference proteome</keyword>